<evidence type="ECO:0000259" key="11">
    <source>
        <dbReference type="Pfam" id="PF17146"/>
    </source>
</evidence>
<evidence type="ECO:0000313" key="13">
    <source>
        <dbReference type="Proteomes" id="UP000235786"/>
    </source>
</evidence>
<dbReference type="PANTHER" id="PTHR12814">
    <property type="entry name" value="RNA-BINDING PROTEIN NOB1"/>
    <property type="match status" value="1"/>
</dbReference>
<feature type="compositionally biased region" description="Basic and acidic residues" evidence="9">
    <location>
        <begin position="135"/>
        <end position="155"/>
    </location>
</feature>
<gene>
    <name evidence="12" type="ORF">L207DRAFT_545728</name>
</gene>
<evidence type="ECO:0000256" key="7">
    <source>
        <dbReference type="PIRNR" id="PIRNR037125"/>
    </source>
</evidence>
<feature type="binding site" evidence="8">
    <location>
        <position position="361"/>
    </location>
    <ligand>
        <name>Zn(2+)</name>
        <dbReference type="ChEBI" id="CHEBI:29105"/>
    </ligand>
</feature>
<dbReference type="GO" id="GO:0004521">
    <property type="term" value="F:RNA endonuclease activity"/>
    <property type="evidence" value="ECO:0007669"/>
    <property type="project" value="UniProtKB-UniRule"/>
</dbReference>
<dbReference type="Gene3D" id="3.40.50.1010">
    <property type="entry name" value="5'-nuclease"/>
    <property type="match status" value="1"/>
</dbReference>
<keyword evidence="6 7" id="KW-0539">Nucleus</keyword>
<organism evidence="12 13">
    <name type="scientific">Hyaloscypha variabilis (strain UAMH 11265 / GT02V1 / F)</name>
    <name type="common">Meliniomyces variabilis</name>
    <dbReference type="NCBI Taxonomy" id="1149755"/>
    <lineage>
        <taxon>Eukaryota</taxon>
        <taxon>Fungi</taxon>
        <taxon>Dikarya</taxon>
        <taxon>Ascomycota</taxon>
        <taxon>Pezizomycotina</taxon>
        <taxon>Leotiomycetes</taxon>
        <taxon>Helotiales</taxon>
        <taxon>Hyaloscyphaceae</taxon>
        <taxon>Hyaloscypha</taxon>
        <taxon>Hyaloscypha variabilis</taxon>
    </lineage>
</organism>
<dbReference type="Proteomes" id="UP000235786">
    <property type="component" value="Unassembled WGS sequence"/>
</dbReference>
<evidence type="ECO:0000256" key="5">
    <source>
        <dbReference type="ARBA" id="ARBA00022833"/>
    </source>
</evidence>
<evidence type="ECO:0000256" key="3">
    <source>
        <dbReference type="ARBA" id="ARBA00022723"/>
    </source>
</evidence>
<dbReference type="GO" id="GO:0016787">
    <property type="term" value="F:hydrolase activity"/>
    <property type="evidence" value="ECO:0007669"/>
    <property type="project" value="UniProtKB-KW"/>
</dbReference>
<evidence type="ECO:0000256" key="1">
    <source>
        <dbReference type="ARBA" id="ARBA00005858"/>
    </source>
</evidence>
<feature type="region of interest" description="Disordered" evidence="9">
    <location>
        <begin position="258"/>
        <end position="317"/>
    </location>
</feature>
<feature type="domain" description="Ribonuclease PIN" evidence="11">
    <location>
        <begin position="12"/>
        <end position="103"/>
    </location>
</feature>
<evidence type="ECO:0000313" key="12">
    <source>
        <dbReference type="EMBL" id="PMD37392.1"/>
    </source>
</evidence>
<dbReference type="SUPFAM" id="SSF144206">
    <property type="entry name" value="NOB1 zinc finger-like"/>
    <property type="match status" value="1"/>
</dbReference>
<dbReference type="FunFam" id="3.40.50.1010:FF:000020">
    <property type="entry name" value="20S-pre-rRNA D-site endonuclease NOB1"/>
    <property type="match status" value="1"/>
</dbReference>
<feature type="binding site" evidence="8">
    <location>
        <position position="376"/>
    </location>
    <ligand>
        <name>Zn(2+)</name>
        <dbReference type="ChEBI" id="CHEBI:29105"/>
    </ligand>
</feature>
<keyword evidence="2" id="KW-0540">Nuclease</keyword>
<comment type="similarity">
    <text evidence="1 7">Belongs to the NOB1 family.</text>
</comment>
<sequence>MATDAPKSTHCIILDAGPIIKNEPSVSTLLGQAETIYTIPAVIDEIRDAVTRARIESTLLPFLKLRSPRPASIKVISDFARKTGDLEVLSRPDIHLMALAYELECERNHGDWRLRSTPGQKGTNGVKPDSLKGGAPREAETVTEEIKVLEGEKAAPPETRGAWGTSIPDGDSTLSEKPAGENLERNLEDIHPASLNAGEIQETALDTLPSTTEVQVEPVPTLAAESTTISLEEQVENTHITSPETFEVQEPIADIPSASAEATAEPVSSLDPSGEEVEASESEGSDDEGGWITPSNLKKHQERDANSSAKPSKAPPRMEVVTITSDFAMQNVLLRMNLNLMAPNFAQIRQLKSWVLRCHACFFITKDMSKQFCARCGKPTLLRTSCSTDKDGNFKVHLKKNMQWNTRGNVYSIPKPVAGTSNGKLVAGGGKGGWGLGLILAEDQKEYLQAMTGARRNKEKDLMDQDYLPNLLSGDRGRGGGRPKVGAGKNVNSKKRR</sequence>
<proteinExistence type="inferred from homology"/>
<keyword evidence="5 7" id="KW-0862">Zinc</keyword>
<comment type="function">
    <text evidence="7">Required for the synthesis of 40S ribosome subunits. Has a role in processing 20S pre-rRNA into the mature 18S rRNA, where it is required for cleavage at the 3' end of the mature 18S rRNA (D-site). Accompanies the 20S pre-rRNA from the nucleus to the cytoplasm.</text>
</comment>
<dbReference type="OrthoDB" id="446759at2759"/>
<dbReference type="GO" id="GO:0030688">
    <property type="term" value="C:preribosome, small subunit precursor"/>
    <property type="evidence" value="ECO:0007669"/>
    <property type="project" value="TreeGrafter"/>
</dbReference>
<dbReference type="Pfam" id="PF17146">
    <property type="entry name" value="PIN_6"/>
    <property type="match status" value="1"/>
</dbReference>
<dbReference type="PIRSF" id="PIRSF037125">
    <property type="entry name" value="D-site_20S_pre-rRNA_nuclease"/>
    <property type="match status" value="1"/>
</dbReference>
<comment type="subcellular location">
    <subcellularLocation>
        <location evidence="7">Nucleus</location>
        <location evidence="7">Nucleolus</location>
    </subcellularLocation>
</comment>
<evidence type="ECO:0000256" key="6">
    <source>
        <dbReference type="ARBA" id="ARBA00023242"/>
    </source>
</evidence>
<evidence type="ECO:0000256" key="2">
    <source>
        <dbReference type="ARBA" id="ARBA00022722"/>
    </source>
</evidence>
<dbReference type="CDD" id="cd09876">
    <property type="entry name" value="PIN_Nob1-like"/>
    <property type="match status" value="1"/>
</dbReference>
<evidence type="ECO:0000259" key="10">
    <source>
        <dbReference type="Pfam" id="PF08772"/>
    </source>
</evidence>
<dbReference type="GO" id="GO:0046872">
    <property type="term" value="F:metal ion binding"/>
    <property type="evidence" value="ECO:0007669"/>
    <property type="project" value="UniProtKB-UniRule"/>
</dbReference>
<dbReference type="GO" id="GO:0030490">
    <property type="term" value="P:maturation of SSU-rRNA"/>
    <property type="evidence" value="ECO:0007669"/>
    <property type="project" value="TreeGrafter"/>
</dbReference>
<reference evidence="12 13" key="1">
    <citation type="submission" date="2016-04" db="EMBL/GenBank/DDBJ databases">
        <title>A degradative enzymes factory behind the ericoid mycorrhizal symbiosis.</title>
        <authorList>
            <consortium name="DOE Joint Genome Institute"/>
            <person name="Martino E."/>
            <person name="Morin E."/>
            <person name="Grelet G."/>
            <person name="Kuo A."/>
            <person name="Kohler A."/>
            <person name="Daghino S."/>
            <person name="Barry K."/>
            <person name="Choi C."/>
            <person name="Cichocki N."/>
            <person name="Clum A."/>
            <person name="Copeland A."/>
            <person name="Hainaut M."/>
            <person name="Haridas S."/>
            <person name="Labutti K."/>
            <person name="Lindquist E."/>
            <person name="Lipzen A."/>
            <person name="Khouja H.-R."/>
            <person name="Murat C."/>
            <person name="Ohm R."/>
            <person name="Olson A."/>
            <person name="Spatafora J."/>
            <person name="Veneault-Fourrey C."/>
            <person name="Henrissat B."/>
            <person name="Grigoriev I."/>
            <person name="Martin F."/>
            <person name="Perotto S."/>
        </authorList>
    </citation>
    <scope>NUCLEOTIDE SEQUENCE [LARGE SCALE GENOMIC DNA]</scope>
    <source>
        <strain evidence="12 13">F</strain>
    </source>
</reference>
<name>A0A2J6RFV2_HYAVF</name>
<dbReference type="STRING" id="1149755.A0A2J6RFV2"/>
<keyword evidence="4" id="KW-0378">Hydrolase</keyword>
<dbReference type="Gene3D" id="6.20.210.10">
    <property type="entry name" value="Nin one binding (NOB1), Zn-ribbon-like"/>
    <property type="match status" value="1"/>
</dbReference>
<dbReference type="InterPro" id="IPR033411">
    <property type="entry name" value="Ribonuclease_PIN"/>
</dbReference>
<dbReference type="EMBL" id="KZ613949">
    <property type="protein sequence ID" value="PMD37392.1"/>
    <property type="molecule type" value="Genomic_DNA"/>
</dbReference>
<keyword evidence="13" id="KW-1185">Reference proteome</keyword>
<feature type="binding site" evidence="8">
    <location>
        <position position="358"/>
    </location>
    <ligand>
        <name>Zn(2+)</name>
        <dbReference type="ChEBI" id="CHEBI:29105"/>
    </ligand>
</feature>
<feature type="binding site" evidence="8">
    <location>
        <position position="373"/>
    </location>
    <ligand>
        <name>Zn(2+)</name>
        <dbReference type="ChEBI" id="CHEBI:29105"/>
    </ligand>
</feature>
<feature type="domain" description="Nin one binding (NOB1) Zn-ribbon-like" evidence="10">
    <location>
        <begin position="348"/>
        <end position="419"/>
    </location>
</feature>
<evidence type="ECO:0000256" key="9">
    <source>
        <dbReference type="SAM" id="MobiDB-lite"/>
    </source>
</evidence>
<feature type="region of interest" description="Disordered" evidence="9">
    <location>
        <begin position="112"/>
        <end position="178"/>
    </location>
</feature>
<protein>
    <recommendedName>
        <fullName evidence="7">20S-pre-rRNA D-site endonuclease NOB1</fullName>
    </recommendedName>
</protein>
<keyword evidence="3 7" id="KW-0479">Metal-binding</keyword>
<accession>A0A2J6RFV2</accession>
<dbReference type="InterPro" id="IPR036283">
    <property type="entry name" value="NOB1_Zf-like_sf"/>
</dbReference>
<feature type="compositionally biased region" description="Acidic residues" evidence="9">
    <location>
        <begin position="273"/>
        <end position="289"/>
    </location>
</feature>
<evidence type="ECO:0000256" key="8">
    <source>
        <dbReference type="PIRSR" id="PIRSR037125-1"/>
    </source>
</evidence>
<feature type="region of interest" description="Disordered" evidence="9">
    <location>
        <begin position="460"/>
        <end position="497"/>
    </location>
</feature>
<evidence type="ECO:0000256" key="4">
    <source>
        <dbReference type="ARBA" id="ARBA00022801"/>
    </source>
</evidence>
<dbReference type="AlphaFoldDB" id="A0A2J6RFV2"/>
<dbReference type="PANTHER" id="PTHR12814:SF2">
    <property type="entry name" value="RNA-BINDING PROTEIN NOB1"/>
    <property type="match status" value="1"/>
</dbReference>
<dbReference type="GO" id="GO:0005730">
    <property type="term" value="C:nucleolus"/>
    <property type="evidence" value="ECO:0007669"/>
    <property type="project" value="UniProtKB-SubCell"/>
</dbReference>
<dbReference type="GO" id="GO:0005737">
    <property type="term" value="C:cytoplasm"/>
    <property type="evidence" value="ECO:0007669"/>
    <property type="project" value="UniProtKB-ARBA"/>
</dbReference>
<dbReference type="InterPro" id="IPR039907">
    <property type="entry name" value="NOB1"/>
</dbReference>
<dbReference type="InterPro" id="IPR014881">
    <property type="entry name" value="NOB1_Zn-bd"/>
</dbReference>
<dbReference type="InterPro" id="IPR017117">
    <property type="entry name" value="Nob1_euk"/>
</dbReference>
<dbReference type="Pfam" id="PF08772">
    <property type="entry name" value="Zn_ribbon_NOB1"/>
    <property type="match status" value="1"/>
</dbReference>